<gene>
    <name evidence="2" type="ORF">CYNAS_LOCUS52</name>
</gene>
<feature type="chain" id="PRO_5041368825" evidence="1">
    <location>
        <begin position="22"/>
        <end position="84"/>
    </location>
</feature>
<evidence type="ECO:0000313" key="3">
    <source>
        <dbReference type="Proteomes" id="UP001176961"/>
    </source>
</evidence>
<keyword evidence="1" id="KW-0732">Signal</keyword>
<evidence type="ECO:0000313" key="2">
    <source>
        <dbReference type="EMBL" id="CAJ0588069.1"/>
    </source>
</evidence>
<reference evidence="2" key="1">
    <citation type="submission" date="2023-07" db="EMBL/GenBank/DDBJ databases">
        <authorList>
            <consortium name="CYATHOMIX"/>
        </authorList>
    </citation>
    <scope>NUCLEOTIDE SEQUENCE</scope>
    <source>
        <strain evidence="2">N/A</strain>
    </source>
</reference>
<dbReference type="Proteomes" id="UP001176961">
    <property type="component" value="Unassembled WGS sequence"/>
</dbReference>
<protein>
    <submittedName>
        <fullName evidence="2">Uncharacterized protein</fullName>
    </submittedName>
</protein>
<organism evidence="2 3">
    <name type="scientific">Cylicocyclus nassatus</name>
    <name type="common">Nematode worm</name>
    <dbReference type="NCBI Taxonomy" id="53992"/>
    <lineage>
        <taxon>Eukaryota</taxon>
        <taxon>Metazoa</taxon>
        <taxon>Ecdysozoa</taxon>
        <taxon>Nematoda</taxon>
        <taxon>Chromadorea</taxon>
        <taxon>Rhabditida</taxon>
        <taxon>Rhabditina</taxon>
        <taxon>Rhabditomorpha</taxon>
        <taxon>Strongyloidea</taxon>
        <taxon>Strongylidae</taxon>
        <taxon>Cylicocyclus</taxon>
    </lineage>
</organism>
<keyword evidence="3" id="KW-1185">Reference proteome</keyword>
<sequence>MKLLLLLLLLVSLAMCGLVLSVPKQANRKTKRRGSKKWKYICSTSEDKDGLEKKFCEKVDWYKYKGGYKTLAICQERCLGYLQF</sequence>
<comment type="caution">
    <text evidence="2">The sequence shown here is derived from an EMBL/GenBank/DDBJ whole genome shotgun (WGS) entry which is preliminary data.</text>
</comment>
<evidence type="ECO:0000256" key="1">
    <source>
        <dbReference type="SAM" id="SignalP"/>
    </source>
</evidence>
<accession>A0AA36GDB2</accession>
<dbReference type="AlphaFoldDB" id="A0AA36GDB2"/>
<dbReference type="EMBL" id="CATQJL010000001">
    <property type="protein sequence ID" value="CAJ0588069.1"/>
    <property type="molecule type" value="Genomic_DNA"/>
</dbReference>
<proteinExistence type="predicted"/>
<name>A0AA36GDB2_CYLNA</name>
<feature type="signal peptide" evidence="1">
    <location>
        <begin position="1"/>
        <end position="21"/>
    </location>
</feature>